<feature type="chain" id="PRO_5039844415" evidence="2">
    <location>
        <begin position="23"/>
        <end position="616"/>
    </location>
</feature>
<dbReference type="Pfam" id="PF05548">
    <property type="entry name" value="Peptidase_M11"/>
    <property type="match status" value="1"/>
</dbReference>
<evidence type="ECO:0000313" key="6">
    <source>
        <dbReference type="Proteomes" id="UP000693970"/>
    </source>
</evidence>
<keyword evidence="2" id="KW-0732">Signal</keyword>
<dbReference type="OrthoDB" id="49378at2759"/>
<accession>A0A9K3L0F6</accession>
<protein>
    <submittedName>
        <fullName evidence="4">Gametolysin peptidase M11</fullName>
    </submittedName>
</protein>
<evidence type="ECO:0000313" key="4">
    <source>
        <dbReference type="EMBL" id="KAG7353359.1"/>
    </source>
</evidence>
<evidence type="ECO:0000259" key="3">
    <source>
        <dbReference type="Pfam" id="PF05548"/>
    </source>
</evidence>
<sequence length="616" mass="67773">MNDINFMRLWNFFLLFIQLHEGLSISESDVIDNRQRKLSPTSPCILTLMETQYVQNVQHVSAVDLTALNVSDSSEEDIHYGEEWYCELDEIDAQIIGEPFVRVQGLDESFFENESIVSGEFTLMAPNAWIEHGDMLFPDGLQGEQAEIEPIGIDGGGRRLKSGTKTVLAVRVEGSDTATKASEQTLYNEVFLGNSLKKMYADCSHGEFDLIPYKGNGIQNGVTTVRIPNQVAGSANAVIRNAAVSALNERLGGPAQTKVDYVMLCLPPGTSGGWVAYAFVNGWLSVFNNDWCLKMSVQVHEVGHNLGLPHSGRGGNEYGDQSGMMGLSYGLNDGPRMCFNPSNSWRLGWYSGQRAVFNGSRDSITYSIVGVVDYDASDPSKRVVVRVESGRPANFFIGFNRARGFNSETRMARDQVVIVEAEDGYKTSNLMGILAVGNQRRLVQNYRGTGKDLVVHYRQNNGGDVAIVDVFLRSNGPPSPTPQPTPRPTRLPTGRPTPNPISASGSCGSDTASFVLRIMTDRYPEDTSWRLNSRLGTVEGSGGNYGGKAEQLLQMPRICLARNRWYDFSILDAFGDALCCEWGNGWYAATLDGKEIFRGSSGFKYQADHTFRVPGA</sequence>
<evidence type="ECO:0000313" key="5">
    <source>
        <dbReference type="EMBL" id="KAG7359530.1"/>
    </source>
</evidence>
<gene>
    <name evidence="4" type="ORF">IV203_002714</name>
    <name evidence="5" type="ORF">IV203_034628</name>
</gene>
<dbReference type="AlphaFoldDB" id="A0A9K3L0F6"/>
<comment type="caution">
    <text evidence="4">The sequence shown here is derived from an EMBL/GenBank/DDBJ whole genome shotgun (WGS) entry which is preliminary data.</text>
</comment>
<reference evidence="4" key="1">
    <citation type="journal article" date="2021" name="Sci. Rep.">
        <title>Diploid genomic architecture of Nitzschia inconspicua, an elite biomass production diatom.</title>
        <authorList>
            <person name="Oliver A."/>
            <person name="Podell S."/>
            <person name="Pinowska A."/>
            <person name="Traller J.C."/>
            <person name="Smith S.R."/>
            <person name="McClure R."/>
            <person name="Beliaev A."/>
            <person name="Bohutskyi P."/>
            <person name="Hill E.A."/>
            <person name="Rabines A."/>
            <person name="Zheng H."/>
            <person name="Allen L.Z."/>
            <person name="Kuo A."/>
            <person name="Grigoriev I.V."/>
            <person name="Allen A.E."/>
            <person name="Hazlebeck D."/>
            <person name="Allen E.E."/>
        </authorList>
    </citation>
    <scope>NUCLEOTIDE SEQUENCE</scope>
    <source>
        <strain evidence="4">Hildebrandi</strain>
    </source>
</reference>
<feature type="compositionally biased region" description="Pro residues" evidence="1">
    <location>
        <begin position="477"/>
        <end position="499"/>
    </location>
</feature>
<evidence type="ECO:0000256" key="1">
    <source>
        <dbReference type="SAM" id="MobiDB-lite"/>
    </source>
</evidence>
<dbReference type="EMBL" id="JAGRRH010000013">
    <property type="protein sequence ID" value="KAG7359530.1"/>
    <property type="molecule type" value="Genomic_DNA"/>
</dbReference>
<organism evidence="4 6">
    <name type="scientific">Nitzschia inconspicua</name>
    <dbReference type="NCBI Taxonomy" id="303405"/>
    <lineage>
        <taxon>Eukaryota</taxon>
        <taxon>Sar</taxon>
        <taxon>Stramenopiles</taxon>
        <taxon>Ochrophyta</taxon>
        <taxon>Bacillariophyta</taxon>
        <taxon>Bacillariophyceae</taxon>
        <taxon>Bacillariophycidae</taxon>
        <taxon>Bacillariales</taxon>
        <taxon>Bacillariaceae</taxon>
        <taxon>Nitzschia</taxon>
    </lineage>
</organism>
<evidence type="ECO:0000256" key="2">
    <source>
        <dbReference type="SAM" id="SignalP"/>
    </source>
</evidence>
<feature type="signal peptide" evidence="2">
    <location>
        <begin position="1"/>
        <end position="22"/>
    </location>
</feature>
<reference evidence="4" key="2">
    <citation type="submission" date="2021-04" db="EMBL/GenBank/DDBJ databases">
        <authorList>
            <person name="Podell S."/>
        </authorList>
    </citation>
    <scope>NUCLEOTIDE SEQUENCE</scope>
    <source>
        <strain evidence="4">Hildebrandi</strain>
    </source>
</reference>
<proteinExistence type="predicted"/>
<dbReference type="InterPro" id="IPR008752">
    <property type="entry name" value="Peptidase_M11"/>
</dbReference>
<dbReference type="EMBL" id="JAGRRH010000016">
    <property type="protein sequence ID" value="KAG7353359.1"/>
    <property type="molecule type" value="Genomic_DNA"/>
</dbReference>
<feature type="region of interest" description="Disordered" evidence="1">
    <location>
        <begin position="473"/>
        <end position="506"/>
    </location>
</feature>
<keyword evidence="6" id="KW-1185">Reference proteome</keyword>
<name>A0A9K3L0F6_9STRA</name>
<feature type="domain" description="Peptidase M11 gametolysin" evidence="3">
    <location>
        <begin position="194"/>
        <end position="351"/>
    </location>
</feature>
<dbReference type="Proteomes" id="UP000693970">
    <property type="component" value="Unassembled WGS sequence"/>
</dbReference>